<sequence length="110" mass="11948">SLISPRIDAKDGSAGCQGATARDSPAEKGFLVWVEDLVGADMQTKFGELFQIFVPSAKQQSESCKRFLALIMVLENGRVLADSALFEQSVKLFVSLGRVGRPSISDQRLD</sequence>
<reference evidence="2 3" key="1">
    <citation type="journal article" date="2019" name="Sci. Rep.">
        <title>Orb-weaving spider Araneus ventricosus genome elucidates the spidroin gene catalogue.</title>
        <authorList>
            <person name="Kono N."/>
            <person name="Nakamura H."/>
            <person name="Ohtoshi R."/>
            <person name="Moran D.A.P."/>
            <person name="Shinohara A."/>
            <person name="Yoshida Y."/>
            <person name="Fujiwara M."/>
            <person name="Mori M."/>
            <person name="Tomita M."/>
            <person name="Arakawa K."/>
        </authorList>
    </citation>
    <scope>NUCLEOTIDE SEQUENCE [LARGE SCALE GENOMIC DNA]</scope>
</reference>
<accession>A0A4Y2QKP0</accession>
<comment type="caution">
    <text evidence="2">The sequence shown here is derived from an EMBL/GenBank/DDBJ whole genome shotgun (WGS) entry which is preliminary data.</text>
</comment>
<gene>
    <name evidence="2" type="ORF">AVEN_189514_1</name>
</gene>
<feature type="non-terminal residue" evidence="2">
    <location>
        <position position="1"/>
    </location>
</feature>
<name>A0A4Y2QKP0_ARAVE</name>
<keyword evidence="3" id="KW-1185">Reference proteome</keyword>
<dbReference type="Proteomes" id="UP000499080">
    <property type="component" value="Unassembled WGS sequence"/>
</dbReference>
<dbReference type="OrthoDB" id="10587355at2759"/>
<evidence type="ECO:0000256" key="1">
    <source>
        <dbReference type="SAM" id="MobiDB-lite"/>
    </source>
</evidence>
<organism evidence="2 3">
    <name type="scientific">Araneus ventricosus</name>
    <name type="common">Orbweaver spider</name>
    <name type="synonym">Epeira ventricosa</name>
    <dbReference type="NCBI Taxonomy" id="182803"/>
    <lineage>
        <taxon>Eukaryota</taxon>
        <taxon>Metazoa</taxon>
        <taxon>Ecdysozoa</taxon>
        <taxon>Arthropoda</taxon>
        <taxon>Chelicerata</taxon>
        <taxon>Arachnida</taxon>
        <taxon>Araneae</taxon>
        <taxon>Araneomorphae</taxon>
        <taxon>Entelegynae</taxon>
        <taxon>Araneoidea</taxon>
        <taxon>Araneidae</taxon>
        <taxon>Araneus</taxon>
    </lineage>
</organism>
<feature type="region of interest" description="Disordered" evidence="1">
    <location>
        <begin position="1"/>
        <end position="22"/>
    </location>
</feature>
<dbReference type="EMBL" id="BGPR01014125">
    <property type="protein sequence ID" value="GBN63845.1"/>
    <property type="molecule type" value="Genomic_DNA"/>
</dbReference>
<evidence type="ECO:0000313" key="2">
    <source>
        <dbReference type="EMBL" id="GBN63845.1"/>
    </source>
</evidence>
<evidence type="ECO:0000313" key="3">
    <source>
        <dbReference type="Proteomes" id="UP000499080"/>
    </source>
</evidence>
<protein>
    <submittedName>
        <fullName evidence="2">Uncharacterized protein</fullName>
    </submittedName>
</protein>
<proteinExistence type="predicted"/>
<dbReference type="AlphaFoldDB" id="A0A4Y2QKP0"/>